<proteinExistence type="predicted"/>
<dbReference type="Proteomes" id="UP000517916">
    <property type="component" value="Unassembled WGS sequence"/>
</dbReference>
<dbReference type="EMBL" id="JACJID010000001">
    <property type="protein sequence ID" value="MBA8924568.1"/>
    <property type="molecule type" value="Genomic_DNA"/>
</dbReference>
<protein>
    <submittedName>
        <fullName evidence="1">Uncharacterized protein</fullName>
    </submittedName>
</protein>
<reference evidence="1 2" key="1">
    <citation type="submission" date="2020-08" db="EMBL/GenBank/DDBJ databases">
        <title>Genomic Encyclopedia of Archaeal and Bacterial Type Strains, Phase II (KMG-II): from individual species to whole genera.</title>
        <authorList>
            <person name="Goeker M."/>
        </authorList>
    </citation>
    <scope>NUCLEOTIDE SEQUENCE [LARGE SCALE GENOMIC DNA]</scope>
    <source>
        <strain evidence="1 2">DSM 43850</strain>
    </source>
</reference>
<keyword evidence="2" id="KW-1185">Reference proteome</keyword>
<gene>
    <name evidence="1" type="ORF">BC739_001765</name>
</gene>
<accession>A0ABR6BCG2</accession>
<dbReference type="Gene3D" id="1.10.10.60">
    <property type="entry name" value="Homeodomain-like"/>
    <property type="match status" value="2"/>
</dbReference>
<organism evidence="1 2">
    <name type="scientific">Kutzneria viridogrisea</name>
    <dbReference type="NCBI Taxonomy" id="47990"/>
    <lineage>
        <taxon>Bacteria</taxon>
        <taxon>Bacillati</taxon>
        <taxon>Actinomycetota</taxon>
        <taxon>Actinomycetes</taxon>
        <taxon>Pseudonocardiales</taxon>
        <taxon>Pseudonocardiaceae</taxon>
        <taxon>Kutzneria</taxon>
    </lineage>
</organism>
<name>A0ABR6BCG2_9PSEU</name>
<dbReference type="RefSeq" id="WP_182836837.1">
    <property type="nucleotide sequence ID" value="NZ_BAAABQ010000001.1"/>
</dbReference>
<comment type="caution">
    <text evidence="1">The sequence shown here is derived from an EMBL/GenBank/DDBJ whole genome shotgun (WGS) entry which is preliminary data.</text>
</comment>
<evidence type="ECO:0000313" key="1">
    <source>
        <dbReference type="EMBL" id="MBA8924568.1"/>
    </source>
</evidence>
<sequence>MGVTTALSHVPRPVRRLLDIAKTWPECWPCAAPPARAHRSARQLRPAEIDELVEGYGTGATVYTLAAKFGVSRATIGKHLRARGIDTKPPGLHPDDVPTAAQLYEGGWPLARIAVKLNTTANTVRARLSEIGVSMRDAQGRER</sequence>
<evidence type="ECO:0000313" key="2">
    <source>
        <dbReference type="Proteomes" id="UP000517916"/>
    </source>
</evidence>